<dbReference type="GO" id="GO:0004337">
    <property type="term" value="F:(2E,6E)-farnesyl diphosphate synthase activity"/>
    <property type="evidence" value="ECO:0007669"/>
    <property type="project" value="UniProtKB-EC"/>
</dbReference>
<dbReference type="PROSITE" id="PS00444">
    <property type="entry name" value="POLYPRENYL_SYNTHASE_2"/>
    <property type="match status" value="1"/>
</dbReference>
<evidence type="ECO:0000256" key="14">
    <source>
        <dbReference type="ARBA" id="ARBA00033096"/>
    </source>
</evidence>
<dbReference type="GO" id="GO:0043386">
    <property type="term" value="P:mycotoxin biosynthetic process"/>
    <property type="evidence" value="ECO:0007669"/>
    <property type="project" value="UniProtKB-ARBA"/>
</dbReference>
<organism evidence="19 20">
    <name type="scientific">Aspergillus novofumigatus (strain IBT 16806)</name>
    <dbReference type="NCBI Taxonomy" id="1392255"/>
    <lineage>
        <taxon>Eukaryota</taxon>
        <taxon>Fungi</taxon>
        <taxon>Dikarya</taxon>
        <taxon>Ascomycota</taxon>
        <taxon>Pezizomycotina</taxon>
        <taxon>Eurotiomycetes</taxon>
        <taxon>Eurotiomycetidae</taxon>
        <taxon>Eurotiales</taxon>
        <taxon>Aspergillaceae</taxon>
        <taxon>Aspergillus</taxon>
        <taxon>Aspergillus subgen. Fumigati</taxon>
    </lineage>
</organism>
<reference evidence="20" key="1">
    <citation type="journal article" date="2018" name="Proc. Natl. Acad. Sci. U.S.A.">
        <title>Linking secondary metabolites to gene clusters through genome sequencing of six diverse Aspergillus species.</title>
        <authorList>
            <person name="Kaerboelling I."/>
            <person name="Vesth T.C."/>
            <person name="Frisvad J.C."/>
            <person name="Nybo J.L."/>
            <person name="Theobald S."/>
            <person name="Kuo A."/>
            <person name="Bowyer P."/>
            <person name="Matsuda Y."/>
            <person name="Mondo S."/>
            <person name="Lyhne E.K."/>
            <person name="Kogle M.E."/>
            <person name="Clum A."/>
            <person name="Lipzen A."/>
            <person name="Salamov A."/>
            <person name="Ngan C.Y."/>
            <person name="Daum C."/>
            <person name="Chiniquy J."/>
            <person name="Barry K."/>
            <person name="LaButti K."/>
            <person name="Haridas S."/>
            <person name="Simmons B.A."/>
            <person name="Magnuson J.K."/>
            <person name="Mortensen U.H."/>
            <person name="Larsen T.O."/>
            <person name="Grigoriev I.V."/>
            <person name="Baker S.E."/>
            <person name="Andersen M.R."/>
        </authorList>
    </citation>
    <scope>NUCLEOTIDE SEQUENCE [LARGE SCALE GENOMIC DNA]</scope>
    <source>
        <strain evidence="20">IBT 16806</strain>
    </source>
</reference>
<dbReference type="GO" id="GO:0004161">
    <property type="term" value="F:dimethylallyltranstransferase activity"/>
    <property type="evidence" value="ECO:0007669"/>
    <property type="project" value="UniProtKB-EC"/>
</dbReference>
<dbReference type="CDD" id="cd00685">
    <property type="entry name" value="Trans_IPPS_HT"/>
    <property type="match status" value="1"/>
</dbReference>
<dbReference type="GeneID" id="36539100"/>
<evidence type="ECO:0000256" key="8">
    <source>
        <dbReference type="ARBA" id="ARBA00022842"/>
    </source>
</evidence>
<dbReference type="VEuPathDB" id="FungiDB:P174DRAFT_511177"/>
<accession>A0A2I1CCQ6</accession>
<dbReference type="OMA" id="GMEIWWR"/>
<dbReference type="GO" id="GO:0008299">
    <property type="term" value="P:isoprenoid biosynthetic process"/>
    <property type="evidence" value="ECO:0007669"/>
    <property type="project" value="InterPro"/>
</dbReference>
<sequence length="373" mass="41618">MAVPDEDMTHHIERNIMINSEHASGELPLTSARKMAPSIPTPLVTAVEGDTRQNAKLGPDQIIAAPVDYLLSLPGKDLRSRLIAAFNEWLNVPSDKLDLIRRVIELLHTASLLIDDIQDSSKLRRGQPVAHSIFGVAQTINSANSAYFEAQHELHKLNDPRAIQIFTEELLRLHRGQGMDLYWRDSLTCPSEEEYLGMVADKTGGLFRLAIKLMQCSSNSSYDYVPLVDLMGVIFQIRDDYQNLQSGTYIQNKGFGEDLTEGKFSFPIIHAIRHGAQSIQLLNILRQKTEDVTVKRYAIGIMEAAGSFAYCRARIAELATEVRLMLQEIARSTTGTGAGGGKESPSSLMRWRSNRTVHFLIVQSARRGRDSLT</sequence>
<evidence type="ECO:0000256" key="2">
    <source>
        <dbReference type="ARBA" id="ARBA00006706"/>
    </source>
</evidence>
<keyword evidence="8" id="KW-0460">Magnesium</keyword>
<dbReference type="EC" id="2.5.1.10" evidence="4"/>
<comment type="catalytic activity">
    <reaction evidence="16">
        <text>isopentenyl diphosphate + dimethylallyl diphosphate = (2E)-geranyl diphosphate + diphosphate</text>
        <dbReference type="Rhea" id="RHEA:22408"/>
        <dbReference type="ChEBI" id="CHEBI:33019"/>
        <dbReference type="ChEBI" id="CHEBI:57623"/>
        <dbReference type="ChEBI" id="CHEBI:58057"/>
        <dbReference type="ChEBI" id="CHEBI:128769"/>
        <dbReference type="EC" id="2.5.1.1"/>
    </reaction>
</comment>
<evidence type="ECO:0000313" key="20">
    <source>
        <dbReference type="Proteomes" id="UP000234474"/>
    </source>
</evidence>
<evidence type="ECO:0000256" key="4">
    <source>
        <dbReference type="ARBA" id="ARBA00012439"/>
    </source>
</evidence>
<evidence type="ECO:0000256" key="7">
    <source>
        <dbReference type="ARBA" id="ARBA00022723"/>
    </source>
</evidence>
<dbReference type="OrthoDB" id="6921389at2759"/>
<evidence type="ECO:0000256" key="10">
    <source>
        <dbReference type="ARBA" id="ARBA00032380"/>
    </source>
</evidence>
<dbReference type="InterPro" id="IPR008949">
    <property type="entry name" value="Isoprenoid_synthase_dom_sf"/>
</dbReference>
<dbReference type="RefSeq" id="XP_024684005.1">
    <property type="nucleotide sequence ID" value="XM_024831764.1"/>
</dbReference>
<dbReference type="Proteomes" id="UP000234474">
    <property type="component" value="Unassembled WGS sequence"/>
</dbReference>
<dbReference type="SFLD" id="SFLDS00005">
    <property type="entry name" value="Isoprenoid_Synthase_Type_I"/>
    <property type="match status" value="1"/>
</dbReference>
<dbReference type="PANTHER" id="PTHR12001">
    <property type="entry name" value="GERANYLGERANYL PYROPHOSPHATE SYNTHASE"/>
    <property type="match status" value="1"/>
</dbReference>
<keyword evidence="20" id="KW-1185">Reference proteome</keyword>
<dbReference type="InterPro" id="IPR000092">
    <property type="entry name" value="Polyprenyl_synt"/>
</dbReference>
<evidence type="ECO:0000256" key="5">
    <source>
        <dbReference type="ARBA" id="ARBA00012833"/>
    </source>
</evidence>
<dbReference type="PROSITE" id="PS00723">
    <property type="entry name" value="POLYPRENYL_SYNTHASE_1"/>
    <property type="match status" value="1"/>
</dbReference>
<dbReference type="EMBL" id="MSZS01000003">
    <property type="protein sequence ID" value="PKX95410.1"/>
    <property type="molecule type" value="Genomic_DNA"/>
</dbReference>
<keyword evidence="6 18" id="KW-0808">Transferase</keyword>
<gene>
    <name evidence="19" type="ORF">P174DRAFT_511177</name>
</gene>
<dbReference type="STRING" id="1392255.A0A2I1CCQ6"/>
<evidence type="ECO:0000313" key="19">
    <source>
        <dbReference type="EMBL" id="PKX95410.1"/>
    </source>
</evidence>
<dbReference type="Pfam" id="PF00348">
    <property type="entry name" value="polyprenyl_synt"/>
    <property type="match status" value="1"/>
</dbReference>
<comment type="caution">
    <text evidence="19">The sequence shown here is derived from an EMBL/GenBank/DDBJ whole genome shotgun (WGS) entry which is preliminary data.</text>
</comment>
<comment type="catalytic activity">
    <reaction evidence="15">
        <text>isopentenyl diphosphate + (2E,6E)-farnesyl diphosphate = (2E,6E,10E)-geranylgeranyl diphosphate + diphosphate</text>
        <dbReference type="Rhea" id="RHEA:17653"/>
        <dbReference type="ChEBI" id="CHEBI:33019"/>
        <dbReference type="ChEBI" id="CHEBI:58756"/>
        <dbReference type="ChEBI" id="CHEBI:128769"/>
        <dbReference type="ChEBI" id="CHEBI:175763"/>
        <dbReference type="EC" id="2.5.1.29"/>
    </reaction>
</comment>
<dbReference type="GO" id="GO:0046872">
    <property type="term" value="F:metal ion binding"/>
    <property type="evidence" value="ECO:0007669"/>
    <property type="project" value="UniProtKB-KW"/>
</dbReference>
<evidence type="ECO:0000256" key="9">
    <source>
        <dbReference type="ARBA" id="ARBA00032052"/>
    </source>
</evidence>
<evidence type="ECO:0000256" key="12">
    <source>
        <dbReference type="ARBA" id="ARBA00032448"/>
    </source>
</evidence>
<dbReference type="EC" id="2.5.1.1" evidence="5"/>
<name>A0A2I1CCQ6_ASPN1</name>
<dbReference type="SUPFAM" id="SSF48576">
    <property type="entry name" value="Terpenoid synthases"/>
    <property type="match status" value="1"/>
</dbReference>
<evidence type="ECO:0000256" key="1">
    <source>
        <dbReference type="ARBA" id="ARBA00001946"/>
    </source>
</evidence>
<dbReference type="PANTHER" id="PTHR12001:SF70">
    <property type="entry name" value="PYROPHOSPHATE SYNTHETASE ATMG, PUTATIVE (AFU_ORTHOLOGUE AFUA_8G02400)-RELATED"/>
    <property type="match status" value="1"/>
</dbReference>
<dbReference type="AlphaFoldDB" id="A0A2I1CCQ6"/>
<evidence type="ECO:0000256" key="15">
    <source>
        <dbReference type="ARBA" id="ARBA00048119"/>
    </source>
</evidence>
<keyword evidence="7" id="KW-0479">Metal-binding</keyword>
<evidence type="ECO:0000256" key="16">
    <source>
        <dbReference type="ARBA" id="ARBA00049291"/>
    </source>
</evidence>
<proteinExistence type="inferred from homology"/>
<dbReference type="GO" id="GO:0004311">
    <property type="term" value="F:geranylgeranyl diphosphate synthase activity"/>
    <property type="evidence" value="ECO:0007669"/>
    <property type="project" value="UniProtKB-EC"/>
</dbReference>
<comment type="similarity">
    <text evidence="2 18">Belongs to the FPP/GGPP synthase family.</text>
</comment>
<evidence type="ECO:0000256" key="11">
    <source>
        <dbReference type="ARBA" id="ARBA00032424"/>
    </source>
</evidence>
<dbReference type="Gene3D" id="1.10.600.10">
    <property type="entry name" value="Farnesyl Diphosphate Synthase"/>
    <property type="match status" value="1"/>
</dbReference>
<dbReference type="InterPro" id="IPR033749">
    <property type="entry name" value="Polyprenyl_synt_CS"/>
</dbReference>
<comment type="catalytic activity">
    <reaction evidence="17">
        <text>isopentenyl diphosphate + (2E)-geranyl diphosphate = (2E,6E)-farnesyl diphosphate + diphosphate</text>
        <dbReference type="Rhea" id="RHEA:19361"/>
        <dbReference type="ChEBI" id="CHEBI:33019"/>
        <dbReference type="ChEBI" id="CHEBI:58057"/>
        <dbReference type="ChEBI" id="CHEBI:128769"/>
        <dbReference type="ChEBI" id="CHEBI:175763"/>
        <dbReference type="EC" id="2.5.1.10"/>
    </reaction>
</comment>
<evidence type="ECO:0000256" key="13">
    <source>
        <dbReference type="ARBA" id="ARBA00032873"/>
    </source>
</evidence>
<protein>
    <recommendedName>
        <fullName evidence="13">(2E,6E)-farnesyl diphosphate synthase</fullName>
        <ecNumber evidence="5">2.5.1.1</ecNumber>
        <ecNumber evidence="4">2.5.1.10</ecNumber>
        <ecNumber evidence="3">2.5.1.29</ecNumber>
    </recommendedName>
    <alternativeName>
        <fullName evidence="12">Dimethylallyltranstransferase</fullName>
    </alternativeName>
    <alternativeName>
        <fullName evidence="11">Farnesyl diphosphate synthase</fullName>
    </alternativeName>
    <alternativeName>
        <fullName evidence="9">Farnesyltranstransferase</fullName>
    </alternativeName>
    <alternativeName>
        <fullName evidence="14">Geranylgeranyl diphosphate synthase</fullName>
    </alternativeName>
    <alternativeName>
        <fullName evidence="10">Geranyltranstransferase</fullName>
    </alternativeName>
</protein>
<evidence type="ECO:0000256" key="6">
    <source>
        <dbReference type="ARBA" id="ARBA00022679"/>
    </source>
</evidence>
<evidence type="ECO:0000256" key="18">
    <source>
        <dbReference type="RuleBase" id="RU004466"/>
    </source>
</evidence>
<comment type="cofactor">
    <cofactor evidence="1">
        <name>Mg(2+)</name>
        <dbReference type="ChEBI" id="CHEBI:18420"/>
    </cofactor>
</comment>
<dbReference type="GO" id="GO:0046165">
    <property type="term" value="P:alcohol biosynthetic process"/>
    <property type="evidence" value="ECO:0007669"/>
    <property type="project" value="UniProtKB-ARBA"/>
</dbReference>
<dbReference type="EC" id="2.5.1.29" evidence="3"/>
<evidence type="ECO:0000256" key="17">
    <source>
        <dbReference type="ARBA" id="ARBA00049399"/>
    </source>
</evidence>
<evidence type="ECO:0000256" key="3">
    <source>
        <dbReference type="ARBA" id="ARBA00012382"/>
    </source>
</evidence>